<feature type="modified residue" description="4-aspartylphosphate" evidence="5">
    <location>
        <position position="61"/>
    </location>
</feature>
<dbReference type="OrthoDB" id="1653091at2"/>
<comment type="function">
    <text evidence="4">Required for high-level post-exponential phase expression of a series of secreted proteins.</text>
</comment>
<dbReference type="EMBL" id="AJDQ01000003">
    <property type="protein sequence ID" value="EOI58250.1"/>
    <property type="molecule type" value="Genomic_DNA"/>
</dbReference>
<gene>
    <name evidence="8" type="ORF">I592_03126</name>
    <name evidence="7" type="ORF">UKC_00322</name>
</gene>
<dbReference type="GO" id="GO:0000156">
    <property type="term" value="F:phosphorelay response regulator activity"/>
    <property type="evidence" value="ECO:0007669"/>
    <property type="project" value="InterPro"/>
</dbReference>
<evidence type="ECO:0000313" key="7">
    <source>
        <dbReference type="EMBL" id="EOI58250.1"/>
    </source>
</evidence>
<accession>R2VK35</accession>
<dbReference type="PANTHER" id="PTHR37299">
    <property type="entry name" value="TRANSCRIPTIONAL REGULATOR-RELATED"/>
    <property type="match status" value="1"/>
</dbReference>
<evidence type="ECO:0000256" key="3">
    <source>
        <dbReference type="ARBA" id="ARBA00023159"/>
    </source>
</evidence>
<evidence type="ECO:0000259" key="6">
    <source>
        <dbReference type="PROSITE" id="PS50110"/>
    </source>
</evidence>
<dbReference type="InterPro" id="IPR001789">
    <property type="entry name" value="Sig_transdc_resp-reg_receiver"/>
</dbReference>
<dbReference type="Proteomes" id="UP000014160">
    <property type="component" value="Unassembled WGS sequence"/>
</dbReference>
<organism evidence="7 9">
    <name type="scientific">Enterococcus gilvus ATCC BAA-350</name>
    <dbReference type="NCBI Taxonomy" id="1158614"/>
    <lineage>
        <taxon>Bacteria</taxon>
        <taxon>Bacillati</taxon>
        <taxon>Bacillota</taxon>
        <taxon>Bacilli</taxon>
        <taxon>Lactobacillales</taxon>
        <taxon>Enterococcaceae</taxon>
        <taxon>Enterococcus</taxon>
    </lineage>
</organism>
<dbReference type="eggNOG" id="COG3279">
    <property type="taxonomic scope" value="Bacteria"/>
</dbReference>
<dbReference type="PROSITE" id="PS50110">
    <property type="entry name" value="RESPONSE_REGULATORY"/>
    <property type="match status" value="1"/>
</dbReference>
<protein>
    <recommendedName>
        <fullName evidence="6">Response regulatory domain-containing protein</fullName>
    </recommendedName>
</protein>
<dbReference type="AlphaFoldDB" id="R2VK35"/>
<dbReference type="SUPFAM" id="SSF52172">
    <property type="entry name" value="CheY-like"/>
    <property type="match status" value="1"/>
</dbReference>
<keyword evidence="3" id="KW-0010">Activator</keyword>
<feature type="domain" description="Response regulatory" evidence="6">
    <location>
        <begin position="2"/>
        <end position="127"/>
    </location>
</feature>
<evidence type="ECO:0000313" key="10">
    <source>
        <dbReference type="Proteomes" id="UP000014160"/>
    </source>
</evidence>
<keyword evidence="5" id="KW-0597">Phosphoprotein</keyword>
<reference evidence="8 10" key="2">
    <citation type="submission" date="2013-03" db="EMBL/GenBank/DDBJ databases">
        <title>The Genome Sequence of Enterococcus gilvus ATCC BAA-350 (PacBio/Illumina hybrid assembly).</title>
        <authorList>
            <consortium name="The Broad Institute Genomics Platform"/>
            <consortium name="The Broad Institute Genome Sequencing Center for Infectious Disease"/>
            <person name="Earl A."/>
            <person name="Russ C."/>
            <person name="Gilmore M."/>
            <person name="Surin D."/>
            <person name="Walker B."/>
            <person name="Young S."/>
            <person name="Zeng Q."/>
            <person name="Gargeya S."/>
            <person name="Fitzgerald M."/>
            <person name="Haas B."/>
            <person name="Abouelleil A."/>
            <person name="Allen A.W."/>
            <person name="Alvarado L."/>
            <person name="Arachchi H.M."/>
            <person name="Berlin A.M."/>
            <person name="Chapman S.B."/>
            <person name="Gainer-Dewar J."/>
            <person name="Goldberg J."/>
            <person name="Griggs A."/>
            <person name="Gujja S."/>
            <person name="Hansen M."/>
            <person name="Howarth C."/>
            <person name="Imamovic A."/>
            <person name="Ireland A."/>
            <person name="Larimer J."/>
            <person name="McCowan C."/>
            <person name="Murphy C."/>
            <person name="Pearson M."/>
            <person name="Poon T.W."/>
            <person name="Priest M."/>
            <person name="Roberts A."/>
            <person name="Saif S."/>
            <person name="Shea T."/>
            <person name="Sisk P."/>
            <person name="Sykes S."/>
            <person name="Wortman J."/>
            <person name="Nusbaum C."/>
            <person name="Birren B."/>
        </authorList>
    </citation>
    <scope>NUCLEOTIDE SEQUENCE [LARGE SCALE GENOMIC DNA]</scope>
    <source>
        <strain evidence="8 10">ATCC BAA-350</strain>
    </source>
</reference>
<dbReference type="Gene3D" id="3.40.50.2300">
    <property type="match status" value="1"/>
</dbReference>
<proteinExistence type="predicted"/>
<dbReference type="InterPro" id="IPR007492">
    <property type="entry name" value="LytTR_DNA-bd_dom"/>
</dbReference>
<dbReference type="GO" id="GO:0003677">
    <property type="term" value="F:DNA binding"/>
    <property type="evidence" value="ECO:0007669"/>
    <property type="project" value="InterPro"/>
</dbReference>
<evidence type="ECO:0000313" key="9">
    <source>
        <dbReference type="Proteomes" id="UP000013750"/>
    </source>
</evidence>
<evidence type="ECO:0000256" key="2">
    <source>
        <dbReference type="ARBA" id="ARBA00023012"/>
    </source>
</evidence>
<evidence type="ECO:0000256" key="5">
    <source>
        <dbReference type="PROSITE-ProRule" id="PRU00169"/>
    </source>
</evidence>
<comment type="caution">
    <text evidence="7">The sequence shown here is derived from an EMBL/GenBank/DDBJ whole genome shotgun (WGS) entry which is preliminary data.</text>
</comment>
<dbReference type="InterPro" id="IPR046947">
    <property type="entry name" value="LytR-like"/>
</dbReference>
<dbReference type="InterPro" id="IPR011006">
    <property type="entry name" value="CheY-like_superfamily"/>
</dbReference>
<dbReference type="SMART" id="SM00850">
    <property type="entry name" value="LytTR"/>
    <property type="match status" value="1"/>
</dbReference>
<dbReference type="PATRIC" id="fig|1158614.3.peg.315"/>
<dbReference type="Gene3D" id="2.40.50.1020">
    <property type="entry name" value="LytTr DNA-binding domain"/>
    <property type="match status" value="1"/>
</dbReference>
<evidence type="ECO:0000256" key="1">
    <source>
        <dbReference type="ARBA" id="ARBA00022490"/>
    </source>
</evidence>
<dbReference type="EMBL" id="ASWH01000002">
    <property type="protein sequence ID" value="EOW78988.1"/>
    <property type="molecule type" value="Genomic_DNA"/>
</dbReference>
<evidence type="ECO:0000313" key="8">
    <source>
        <dbReference type="EMBL" id="EOW78988.1"/>
    </source>
</evidence>
<reference evidence="7 9" key="1">
    <citation type="submission" date="2013-02" db="EMBL/GenBank/DDBJ databases">
        <title>The Genome Sequence of Enterococcus gilvus ATCC BAA-350.</title>
        <authorList>
            <consortium name="The Broad Institute Genome Sequencing Platform"/>
            <consortium name="The Broad Institute Genome Sequencing Center for Infectious Disease"/>
            <person name="Earl A.M."/>
            <person name="Gilmore M.S."/>
            <person name="Lebreton F."/>
            <person name="Walker B."/>
            <person name="Young S.K."/>
            <person name="Zeng Q."/>
            <person name="Gargeya S."/>
            <person name="Fitzgerald M."/>
            <person name="Haas B."/>
            <person name="Abouelleil A."/>
            <person name="Alvarado L."/>
            <person name="Arachchi H.M."/>
            <person name="Berlin A.M."/>
            <person name="Chapman S.B."/>
            <person name="Dewar J."/>
            <person name="Goldberg J."/>
            <person name="Griggs A."/>
            <person name="Gujja S."/>
            <person name="Hansen M."/>
            <person name="Howarth C."/>
            <person name="Imamovic A."/>
            <person name="Larimer J."/>
            <person name="McCowan C."/>
            <person name="Murphy C."/>
            <person name="Neiman D."/>
            <person name="Pearson M."/>
            <person name="Priest M."/>
            <person name="Roberts A."/>
            <person name="Saif S."/>
            <person name="Shea T."/>
            <person name="Sisk P."/>
            <person name="Sykes S."/>
            <person name="Wortman J."/>
            <person name="Nusbaum C."/>
            <person name="Birren B."/>
        </authorList>
    </citation>
    <scope>NUCLEOTIDE SEQUENCE [LARGE SCALE GENOMIC DNA]</scope>
    <source>
        <strain evidence="7 9">ATCC BAA-350</strain>
    </source>
</reference>
<evidence type="ECO:0000256" key="4">
    <source>
        <dbReference type="ARBA" id="ARBA00037164"/>
    </source>
</evidence>
<dbReference type="Pfam" id="PF04397">
    <property type="entry name" value="LytTR"/>
    <property type="match status" value="1"/>
</dbReference>
<dbReference type="Proteomes" id="UP000013750">
    <property type="component" value="Unassembled WGS sequence"/>
</dbReference>
<keyword evidence="2" id="KW-0902">Two-component regulatory system</keyword>
<dbReference type="PANTHER" id="PTHR37299:SF3">
    <property type="entry name" value="STAGE 0 SPORULATION PROTEIN A HOMOLOG"/>
    <property type="match status" value="1"/>
</dbReference>
<dbReference type="HOGENOM" id="CLU_000445_14_6_9"/>
<keyword evidence="10" id="KW-1185">Reference proteome</keyword>
<dbReference type="RefSeq" id="WP_010778773.1">
    <property type="nucleotide sequence ID" value="NZ_ASWH01000002.1"/>
</dbReference>
<sequence length="252" mass="29239">MNIYIVDDNFVIGKKVRKIVEHLDLSNAQFDLEPIVIDYPEKFYDELPLMEIADNSIFILDIDLNTHFTGIDLGKTIRAVNSECYVVYLTNFHDKAISVINENIHPWSYIVKELDDIRFETAIADALTTIFHQQMTREQSSDFLTFSVQKREILVPAKEVMYLKSMNGYKHSVLVCTMEEELIVDGTLKKFKTTLKQPFFFKELRAYVLNMNALTEWSRDEQYVGFINGEVLELGVKSIDKLKKALVQAGYR</sequence>
<name>R2VK35_9ENTE</name>
<keyword evidence="1" id="KW-0963">Cytoplasm</keyword>